<organism evidence="5 6">
    <name type="scientific">Vitis vinifera</name>
    <name type="common">Grape</name>
    <dbReference type="NCBI Taxonomy" id="29760"/>
    <lineage>
        <taxon>Eukaryota</taxon>
        <taxon>Viridiplantae</taxon>
        <taxon>Streptophyta</taxon>
        <taxon>Embryophyta</taxon>
        <taxon>Tracheophyta</taxon>
        <taxon>Spermatophyta</taxon>
        <taxon>Magnoliopsida</taxon>
        <taxon>eudicotyledons</taxon>
        <taxon>Gunneridae</taxon>
        <taxon>Pentapetalae</taxon>
        <taxon>rosids</taxon>
        <taxon>Vitales</taxon>
        <taxon>Vitaceae</taxon>
        <taxon>Viteae</taxon>
        <taxon>Vitis</taxon>
    </lineage>
</organism>
<dbReference type="PANTHER" id="PTHR13952:SF21">
    <property type="entry name" value="POLYNUCLEOTIDE ADENYLYLTRANSFERASE DOMAIN_RNA RECOGNITION MOTIF PROTEIN-RELATED"/>
    <property type="match status" value="1"/>
</dbReference>
<dbReference type="Pfam" id="PF00076">
    <property type="entry name" value="RRM_1"/>
    <property type="match status" value="1"/>
</dbReference>
<dbReference type="InterPro" id="IPR051183">
    <property type="entry name" value="U1_U11-U12_snRNP_70-35kDa"/>
</dbReference>
<dbReference type="EMBL" id="CP126653">
    <property type="protein sequence ID" value="WJZ88842.1"/>
    <property type="molecule type" value="Genomic_DNA"/>
</dbReference>
<feature type="domain" description="RRM" evidence="4">
    <location>
        <begin position="25"/>
        <end position="103"/>
    </location>
</feature>
<keyword evidence="3" id="KW-0694">RNA-binding</keyword>
<dbReference type="SUPFAM" id="SSF54928">
    <property type="entry name" value="RNA-binding domain, RBD"/>
    <property type="match status" value="1"/>
</dbReference>
<protein>
    <recommendedName>
        <fullName evidence="4">RRM domain-containing protein</fullName>
    </recommendedName>
</protein>
<keyword evidence="2" id="KW-0539">Nucleus</keyword>
<keyword evidence="6" id="KW-1185">Reference proteome</keyword>
<evidence type="ECO:0000313" key="6">
    <source>
        <dbReference type="Proteomes" id="UP001227230"/>
    </source>
</evidence>
<reference evidence="5 6" key="1">
    <citation type="journal article" date="2023" name="Hortic Res">
        <title>The complete reference genome for grapevine (Vitis vinifera L.) genetics and breeding.</title>
        <authorList>
            <person name="Shi X."/>
            <person name="Cao S."/>
            <person name="Wang X."/>
            <person name="Huang S."/>
            <person name="Wang Y."/>
            <person name="Liu Z."/>
            <person name="Liu W."/>
            <person name="Leng X."/>
            <person name="Peng Y."/>
            <person name="Wang N."/>
            <person name="Wang Y."/>
            <person name="Ma Z."/>
            <person name="Xu X."/>
            <person name="Zhang F."/>
            <person name="Xue H."/>
            <person name="Zhong H."/>
            <person name="Wang Y."/>
            <person name="Zhang K."/>
            <person name="Velt A."/>
            <person name="Avia K."/>
            <person name="Holtgrawe D."/>
            <person name="Grimplet J."/>
            <person name="Matus J.T."/>
            <person name="Ware D."/>
            <person name="Wu X."/>
            <person name="Wang H."/>
            <person name="Liu C."/>
            <person name="Fang Y."/>
            <person name="Rustenholz C."/>
            <person name="Cheng Z."/>
            <person name="Xiao H."/>
            <person name="Zhou Y."/>
        </authorList>
    </citation>
    <scope>NUCLEOTIDE SEQUENCE [LARGE SCALE GENOMIC DNA]</scope>
    <source>
        <strain evidence="6">cv. Pinot noir / PN40024</strain>
        <tissue evidence="5">Leaf</tissue>
    </source>
</reference>
<evidence type="ECO:0000259" key="4">
    <source>
        <dbReference type="PROSITE" id="PS50102"/>
    </source>
</evidence>
<proteinExistence type="predicted"/>
<dbReference type="InterPro" id="IPR035979">
    <property type="entry name" value="RBD_domain_sf"/>
</dbReference>
<dbReference type="PANTHER" id="PTHR13952">
    <property type="entry name" value="U1 SMALL NUCLEAR RIBONUCLEOPROTEIN 70 KD"/>
    <property type="match status" value="1"/>
</dbReference>
<dbReference type="CDD" id="cd00590">
    <property type="entry name" value="RRM_SF"/>
    <property type="match status" value="1"/>
</dbReference>
<dbReference type="SMART" id="SM00360">
    <property type="entry name" value="RRM"/>
    <property type="match status" value="1"/>
</dbReference>
<dbReference type="Proteomes" id="UP001227230">
    <property type="component" value="Chromosome 6"/>
</dbReference>
<dbReference type="InterPro" id="IPR012677">
    <property type="entry name" value="Nucleotide-bd_a/b_plait_sf"/>
</dbReference>
<dbReference type="PROSITE" id="PS50102">
    <property type="entry name" value="RRM"/>
    <property type="match status" value="1"/>
</dbReference>
<accession>A0ABY9C0U6</accession>
<name>A0ABY9C0U6_VITVI</name>
<dbReference type="InterPro" id="IPR000504">
    <property type="entry name" value="RRM_dom"/>
</dbReference>
<sequence length="112" mass="12671">MFIVSMMKTAGNLLKPWFSARRFSSEIFVTRLSGYTTNEELIEMFSPFGVVTQARLIKDPKTQRPKGFGFVKFESEVDAEKALKAMNGRIVRGRLIFVEIAKTTRPGEDATC</sequence>
<evidence type="ECO:0000256" key="1">
    <source>
        <dbReference type="ARBA" id="ARBA00004123"/>
    </source>
</evidence>
<evidence type="ECO:0000256" key="2">
    <source>
        <dbReference type="ARBA" id="ARBA00023242"/>
    </source>
</evidence>
<dbReference type="Gene3D" id="3.30.70.330">
    <property type="match status" value="1"/>
</dbReference>
<evidence type="ECO:0000313" key="5">
    <source>
        <dbReference type="EMBL" id="WJZ88842.1"/>
    </source>
</evidence>
<comment type="subcellular location">
    <subcellularLocation>
        <location evidence="1">Nucleus</location>
    </subcellularLocation>
</comment>
<gene>
    <name evidence="5" type="ORF">VitviT2T_008107</name>
</gene>
<evidence type="ECO:0000256" key="3">
    <source>
        <dbReference type="PROSITE-ProRule" id="PRU00176"/>
    </source>
</evidence>